<feature type="transmembrane region" description="Helical" evidence="1">
    <location>
        <begin position="85"/>
        <end position="110"/>
    </location>
</feature>
<sequence length="317" mass="37276">MINSDLEISFDKISFAVSFVVNFVLIYLTLFRINQMCRTYKKMVIIFAICGIIFTLAKVIIRPFSHNYNKCTLFFSLNTYLSQSVVQFLLASSGGLFTIILVLISIQFLYRFLCLLHIKKAYQFDQMSSVIWMIYPLVPGSFYGLSVYFLCIPDKYADDYMKDVVNEYYGMKIENVPRFIMIPYASDNSLRWKNLLFFIFAVLLVWFHYAIMLYCGLKMHFNMKQELKKFSVSNQNLQKQFFYALLVQSLGPTVFLVIPIAPTLLVPLLYPFLNMEIDWQTGWLYSIMGIYPPFDSIAFILIVAEYRKVIIRMWSIR</sequence>
<dbReference type="Pfam" id="PF10326">
    <property type="entry name" value="7TM_GPCR_Str"/>
    <property type="match status" value="1"/>
</dbReference>
<feature type="transmembrane region" description="Helical" evidence="1">
    <location>
        <begin position="195"/>
        <end position="221"/>
    </location>
</feature>
<dbReference type="PANTHER" id="PTHR46178:SF3">
    <property type="entry name" value="SEVEN TM RECEPTOR"/>
    <property type="match status" value="1"/>
</dbReference>
<dbReference type="WBParaSite" id="Csp11.Scaffold472.g1662.t2">
    <property type="protein sequence ID" value="Csp11.Scaffold472.g1662.t2"/>
    <property type="gene ID" value="Csp11.Scaffold472.g1662"/>
</dbReference>
<dbReference type="STRING" id="1561998.A0A1I7T212"/>
<keyword evidence="1" id="KW-0812">Transmembrane</keyword>
<dbReference type="AlphaFoldDB" id="A0A1I7T212"/>
<keyword evidence="1" id="KW-0472">Membrane</keyword>
<feature type="transmembrane region" description="Helical" evidence="1">
    <location>
        <begin position="130"/>
        <end position="150"/>
    </location>
</feature>
<feature type="transmembrane region" description="Helical" evidence="1">
    <location>
        <begin position="43"/>
        <end position="65"/>
    </location>
</feature>
<evidence type="ECO:0000256" key="1">
    <source>
        <dbReference type="SAM" id="Phobius"/>
    </source>
</evidence>
<feature type="transmembrane region" description="Helical" evidence="1">
    <location>
        <begin position="13"/>
        <end position="31"/>
    </location>
</feature>
<dbReference type="SUPFAM" id="SSF81321">
    <property type="entry name" value="Family A G protein-coupled receptor-like"/>
    <property type="match status" value="1"/>
</dbReference>
<dbReference type="PANTHER" id="PTHR46178">
    <property type="entry name" value="SEVEN TM RECEPTOR"/>
    <property type="match status" value="1"/>
</dbReference>
<evidence type="ECO:0000313" key="3">
    <source>
        <dbReference type="WBParaSite" id="Csp11.Scaffold472.g1662.t2"/>
    </source>
</evidence>
<keyword evidence="2" id="KW-1185">Reference proteome</keyword>
<reference evidence="3" key="1">
    <citation type="submission" date="2016-11" db="UniProtKB">
        <authorList>
            <consortium name="WormBaseParasite"/>
        </authorList>
    </citation>
    <scope>IDENTIFICATION</scope>
</reference>
<feature type="transmembrane region" description="Helical" evidence="1">
    <location>
        <begin position="241"/>
        <end position="270"/>
    </location>
</feature>
<keyword evidence="1" id="KW-1133">Transmembrane helix</keyword>
<dbReference type="InterPro" id="IPR019428">
    <property type="entry name" value="7TM_GPCR_serpentine_rcpt_Str"/>
</dbReference>
<organism evidence="2 3">
    <name type="scientific">Caenorhabditis tropicalis</name>
    <dbReference type="NCBI Taxonomy" id="1561998"/>
    <lineage>
        <taxon>Eukaryota</taxon>
        <taxon>Metazoa</taxon>
        <taxon>Ecdysozoa</taxon>
        <taxon>Nematoda</taxon>
        <taxon>Chromadorea</taxon>
        <taxon>Rhabditida</taxon>
        <taxon>Rhabditina</taxon>
        <taxon>Rhabditomorpha</taxon>
        <taxon>Rhabditoidea</taxon>
        <taxon>Rhabditidae</taxon>
        <taxon>Peloderinae</taxon>
        <taxon>Caenorhabditis</taxon>
    </lineage>
</organism>
<accession>A0A1I7T212</accession>
<name>A0A1I7T212_9PELO</name>
<dbReference type="Proteomes" id="UP000095282">
    <property type="component" value="Unplaced"/>
</dbReference>
<proteinExistence type="predicted"/>
<dbReference type="eggNOG" id="ENOG502R1A9">
    <property type="taxonomic scope" value="Eukaryota"/>
</dbReference>
<protein>
    <submittedName>
        <fullName evidence="3">Seven TM Receptor</fullName>
    </submittedName>
</protein>
<feature type="transmembrane region" description="Helical" evidence="1">
    <location>
        <begin position="282"/>
        <end position="304"/>
    </location>
</feature>
<evidence type="ECO:0000313" key="2">
    <source>
        <dbReference type="Proteomes" id="UP000095282"/>
    </source>
</evidence>